<gene>
    <name evidence="1" type="ORF">HNR73_000647</name>
</gene>
<proteinExistence type="predicted"/>
<evidence type="ECO:0008006" key="3">
    <source>
        <dbReference type="Google" id="ProtNLM"/>
    </source>
</evidence>
<accession>A0A841FBS0</accession>
<evidence type="ECO:0000313" key="2">
    <source>
        <dbReference type="Proteomes" id="UP000548476"/>
    </source>
</evidence>
<reference evidence="1 2" key="1">
    <citation type="submission" date="2020-08" db="EMBL/GenBank/DDBJ databases">
        <title>Genomic Encyclopedia of Type Strains, Phase IV (KMG-IV): sequencing the most valuable type-strain genomes for metagenomic binning, comparative biology and taxonomic classification.</title>
        <authorList>
            <person name="Goeker M."/>
        </authorList>
    </citation>
    <scope>NUCLEOTIDE SEQUENCE [LARGE SCALE GENOMIC DNA]</scope>
    <source>
        <strain evidence="1 2">YIM 65646</strain>
    </source>
</reference>
<comment type="caution">
    <text evidence="1">The sequence shown here is derived from an EMBL/GenBank/DDBJ whole genome shotgun (WGS) entry which is preliminary data.</text>
</comment>
<dbReference type="PANTHER" id="PTHR36234">
    <property type="entry name" value="LYSYL ENDOPEPTIDASE"/>
    <property type="match status" value="1"/>
</dbReference>
<dbReference type="RefSeq" id="WP_239122069.1">
    <property type="nucleotide sequence ID" value="NZ_BONT01000034.1"/>
</dbReference>
<dbReference type="Proteomes" id="UP000548476">
    <property type="component" value="Unassembled WGS sequence"/>
</dbReference>
<name>A0A841FBS0_9ACTN</name>
<organism evidence="1 2">
    <name type="scientific">Phytomonospora endophytica</name>
    <dbReference type="NCBI Taxonomy" id="714109"/>
    <lineage>
        <taxon>Bacteria</taxon>
        <taxon>Bacillati</taxon>
        <taxon>Actinomycetota</taxon>
        <taxon>Actinomycetes</taxon>
        <taxon>Micromonosporales</taxon>
        <taxon>Micromonosporaceae</taxon>
        <taxon>Phytomonospora</taxon>
    </lineage>
</organism>
<dbReference type="EMBL" id="JACHGT010000001">
    <property type="protein sequence ID" value="MBB6032805.1"/>
    <property type="molecule type" value="Genomic_DNA"/>
</dbReference>
<dbReference type="Gene3D" id="2.40.10.10">
    <property type="entry name" value="Trypsin-like serine proteases"/>
    <property type="match status" value="2"/>
</dbReference>
<dbReference type="PANTHER" id="PTHR36234:SF5">
    <property type="entry name" value="LYSYL ENDOPEPTIDASE"/>
    <property type="match status" value="1"/>
</dbReference>
<protein>
    <recommendedName>
        <fullName evidence="3">Serine protease</fullName>
    </recommendedName>
</protein>
<keyword evidence="2" id="KW-1185">Reference proteome</keyword>
<evidence type="ECO:0000313" key="1">
    <source>
        <dbReference type="EMBL" id="MBB6032805.1"/>
    </source>
</evidence>
<sequence>MSVLGAAALTALGGATSLLPDPAPAAASPAEPQIERVGAEQAAAISVDYSVSSNVTSQTVRHPGATYVKVHFQKLALAAGDYVTVSDPSGAETYTYHGAPGRGLRSGDSGYTVHGDTGFAAMSVEGDTAIVTVHRESDKGLAAIGAGGSVVTIDKFWRGYDEAEYNAANIGLMSVCGSDARRDVVCYQTSHPTQFARSKPVARLLIGGTSACTGWRVGDTNRVLTNNHCTSTQAGVTSTETQFNYQCQTCGGNNPFTPTKVSGATLVKTSASLDYTLYSVNNFATISSFGTLYIESRQPVSHETIYIPGHGDATAKRLSIYETAGGALCDIDTVNLDSVNTGYLCDTSGGNSGSPVLAASSHKVIALHHLGGCQNAGTRMSLIYPQIISLIDNTP</sequence>
<dbReference type="InterPro" id="IPR009003">
    <property type="entry name" value="Peptidase_S1_PA"/>
</dbReference>
<dbReference type="InterPro" id="IPR043504">
    <property type="entry name" value="Peptidase_S1_PA_chymotrypsin"/>
</dbReference>
<dbReference type="SUPFAM" id="SSF50494">
    <property type="entry name" value="Trypsin-like serine proteases"/>
    <property type="match status" value="1"/>
</dbReference>
<dbReference type="Pfam" id="PF13365">
    <property type="entry name" value="Trypsin_2"/>
    <property type="match status" value="1"/>
</dbReference>
<dbReference type="AlphaFoldDB" id="A0A841FBS0"/>